<evidence type="ECO:0000313" key="3">
    <source>
        <dbReference type="Proteomes" id="UP000027182"/>
    </source>
</evidence>
<dbReference type="GeneID" id="31507466"/>
<proteinExistence type="predicted"/>
<dbReference type="RefSeq" id="WP_013456556.1">
    <property type="nucleotide sequence ID" value="NZ_CP005933.1"/>
</dbReference>
<feature type="compositionally biased region" description="Basic and acidic residues" evidence="1">
    <location>
        <begin position="54"/>
        <end position="74"/>
    </location>
</feature>
<reference evidence="2 3" key="1">
    <citation type="submission" date="2013-04" db="EMBL/GenBank/DDBJ databases">
        <authorList>
            <person name="Lin L."/>
            <person name="Zeng Z."/>
            <person name="Xie J."/>
            <person name="Luo L."/>
            <person name="Yang Z."/>
            <person name="Liang W."/>
            <person name="Lin H."/>
            <person name="Dong C."/>
            <person name="Sun Y."/>
        </authorList>
    </citation>
    <scope>NUCLEOTIDE SEQUENCE [LARGE SCALE GENOMIC DNA]</scope>
    <source>
        <strain evidence="2 3">CQ-W70</strain>
    </source>
</reference>
<dbReference type="AlphaFoldDB" id="A0A059Y7Q8"/>
<dbReference type="HOGENOM" id="CLU_2683874_0_0_14"/>
<gene>
    <name evidence="2" type="ORF">K668_00495</name>
</gene>
<feature type="region of interest" description="Disordered" evidence="1">
    <location>
        <begin position="48"/>
        <end position="74"/>
    </location>
</feature>
<dbReference type="Proteomes" id="UP000027182">
    <property type="component" value="Chromosome"/>
</dbReference>
<dbReference type="PATRIC" id="fig|1316930.3.peg.103"/>
<dbReference type="EMBL" id="CP005933">
    <property type="protein sequence ID" value="AIA33691.1"/>
    <property type="molecule type" value="Genomic_DNA"/>
</dbReference>
<evidence type="ECO:0000313" key="2">
    <source>
        <dbReference type="EMBL" id="AIA33691.1"/>
    </source>
</evidence>
<sequence>MLFKDTGEEKSSCKKADAPAVVGQIQVSDELLDFSAFAKPKKKETSCKESGACSKDEENLTPRERAIRARKEGK</sequence>
<accession>A0A059Y7Q8</accession>
<organism evidence="2 3">
    <name type="scientific">Mycoplasmopsis bovis CQ-W70</name>
    <dbReference type="NCBI Taxonomy" id="1316930"/>
    <lineage>
        <taxon>Bacteria</taxon>
        <taxon>Bacillati</taxon>
        <taxon>Mycoplasmatota</taxon>
        <taxon>Mycoplasmoidales</taxon>
        <taxon>Metamycoplasmataceae</taxon>
        <taxon>Mycoplasmopsis</taxon>
    </lineage>
</organism>
<name>A0A059Y7Q8_MYCBV</name>
<protein>
    <submittedName>
        <fullName evidence="2">Uncharacterized protein</fullName>
    </submittedName>
</protein>
<evidence type="ECO:0000256" key="1">
    <source>
        <dbReference type="SAM" id="MobiDB-lite"/>
    </source>
</evidence>
<dbReference type="KEGG" id="mbq:K668_00495"/>